<evidence type="ECO:0000313" key="3">
    <source>
        <dbReference type="Proteomes" id="UP001215598"/>
    </source>
</evidence>
<dbReference type="Proteomes" id="UP001215598">
    <property type="component" value="Unassembled WGS sequence"/>
</dbReference>
<evidence type="ECO:0000313" key="2">
    <source>
        <dbReference type="EMBL" id="KAJ7726615.1"/>
    </source>
</evidence>
<accession>A0AAD7HSV4</accession>
<feature type="compositionally biased region" description="Basic and acidic residues" evidence="1">
    <location>
        <begin position="136"/>
        <end position="151"/>
    </location>
</feature>
<feature type="region of interest" description="Disordered" evidence="1">
    <location>
        <begin position="170"/>
        <end position="198"/>
    </location>
</feature>
<gene>
    <name evidence="2" type="ORF">B0H16DRAFT_1471278</name>
</gene>
<feature type="compositionally biased region" description="Basic and acidic residues" evidence="1">
    <location>
        <begin position="93"/>
        <end position="104"/>
    </location>
</feature>
<dbReference type="EMBL" id="JARKIB010000185">
    <property type="protein sequence ID" value="KAJ7726615.1"/>
    <property type="molecule type" value="Genomic_DNA"/>
</dbReference>
<comment type="caution">
    <text evidence="2">The sequence shown here is derived from an EMBL/GenBank/DDBJ whole genome shotgun (WGS) entry which is preliminary data.</text>
</comment>
<sequence>MQLDVADLELDLEDQAELPLVTNDKGEVLFRVSHSAAYNRVLADASKVEQKEEKKRKRSAKPVEIPPLVQQCLANPVPVCIAMTTHVPVRVTARDDSRSRLRYRDRSRHSRDHCQRDSRSHWRHRRSRSPHRREHSRTCGEKEKNPEIHSRSCPEATAHDLALQQRIAPQVPQAAKRAHPDAAEADDRGGKRLREESVGTAANPYRLQFLVKKTKEEYNAKRKGGWWWKSIIFYATDFAVVEHHSEADLCTLMENPEDATNWL</sequence>
<organism evidence="2 3">
    <name type="scientific">Mycena metata</name>
    <dbReference type="NCBI Taxonomy" id="1033252"/>
    <lineage>
        <taxon>Eukaryota</taxon>
        <taxon>Fungi</taxon>
        <taxon>Dikarya</taxon>
        <taxon>Basidiomycota</taxon>
        <taxon>Agaricomycotina</taxon>
        <taxon>Agaricomycetes</taxon>
        <taxon>Agaricomycetidae</taxon>
        <taxon>Agaricales</taxon>
        <taxon>Marasmiineae</taxon>
        <taxon>Mycenaceae</taxon>
        <taxon>Mycena</taxon>
    </lineage>
</organism>
<reference evidence="2" key="1">
    <citation type="submission" date="2023-03" db="EMBL/GenBank/DDBJ databases">
        <title>Massive genome expansion in bonnet fungi (Mycena s.s.) driven by repeated elements and novel gene families across ecological guilds.</title>
        <authorList>
            <consortium name="Lawrence Berkeley National Laboratory"/>
            <person name="Harder C.B."/>
            <person name="Miyauchi S."/>
            <person name="Viragh M."/>
            <person name="Kuo A."/>
            <person name="Thoen E."/>
            <person name="Andreopoulos B."/>
            <person name="Lu D."/>
            <person name="Skrede I."/>
            <person name="Drula E."/>
            <person name="Henrissat B."/>
            <person name="Morin E."/>
            <person name="Kohler A."/>
            <person name="Barry K."/>
            <person name="LaButti K."/>
            <person name="Morin E."/>
            <person name="Salamov A."/>
            <person name="Lipzen A."/>
            <person name="Mereny Z."/>
            <person name="Hegedus B."/>
            <person name="Baldrian P."/>
            <person name="Stursova M."/>
            <person name="Weitz H."/>
            <person name="Taylor A."/>
            <person name="Grigoriev I.V."/>
            <person name="Nagy L.G."/>
            <person name="Martin F."/>
            <person name="Kauserud H."/>
        </authorList>
    </citation>
    <scope>NUCLEOTIDE SEQUENCE</scope>
    <source>
        <strain evidence="2">CBHHK182m</strain>
    </source>
</reference>
<evidence type="ECO:0000256" key="1">
    <source>
        <dbReference type="SAM" id="MobiDB-lite"/>
    </source>
</evidence>
<feature type="compositionally biased region" description="Basic and acidic residues" evidence="1">
    <location>
        <begin position="178"/>
        <end position="197"/>
    </location>
</feature>
<proteinExistence type="predicted"/>
<name>A0AAD7HSV4_9AGAR</name>
<dbReference type="AlphaFoldDB" id="A0AAD7HSV4"/>
<keyword evidence="3" id="KW-1185">Reference proteome</keyword>
<feature type="compositionally biased region" description="Basic residues" evidence="1">
    <location>
        <begin position="121"/>
        <end position="135"/>
    </location>
</feature>
<feature type="region of interest" description="Disordered" evidence="1">
    <location>
        <begin position="93"/>
        <end position="151"/>
    </location>
</feature>
<protein>
    <submittedName>
        <fullName evidence="2">Uncharacterized protein</fullName>
    </submittedName>
</protein>